<accession>A0AAN9JU96</accession>
<comment type="caution">
    <text evidence="1">The sequence shown here is derived from an EMBL/GenBank/DDBJ whole genome shotgun (WGS) entry which is preliminary data.</text>
</comment>
<dbReference type="EMBL" id="JAYMYQ010000014">
    <property type="protein sequence ID" value="KAK7304318.1"/>
    <property type="molecule type" value="Genomic_DNA"/>
</dbReference>
<dbReference type="Proteomes" id="UP001367508">
    <property type="component" value="Unassembled WGS sequence"/>
</dbReference>
<dbReference type="AlphaFoldDB" id="A0AAN9JU96"/>
<protein>
    <submittedName>
        <fullName evidence="1">Uncharacterized protein</fullName>
    </submittedName>
</protein>
<keyword evidence="2" id="KW-1185">Reference proteome</keyword>
<reference evidence="1 2" key="1">
    <citation type="submission" date="2024-01" db="EMBL/GenBank/DDBJ databases">
        <title>The genomes of 5 underutilized Papilionoideae crops provide insights into root nodulation and disease resistanc.</title>
        <authorList>
            <person name="Jiang F."/>
        </authorList>
    </citation>
    <scope>NUCLEOTIDE SEQUENCE [LARGE SCALE GENOMIC DNA]</scope>
    <source>
        <strain evidence="1">LVBAO_FW01</strain>
        <tissue evidence="1">Leaves</tissue>
    </source>
</reference>
<evidence type="ECO:0000313" key="1">
    <source>
        <dbReference type="EMBL" id="KAK7304318.1"/>
    </source>
</evidence>
<sequence>MAINQSCKNQALGLLVKRVRATPAALESKTKATFNSKALFQLELQNKLSLQISEGIGQKFSHSKLILQSPLTAEGIKK</sequence>
<gene>
    <name evidence="1" type="ORF">VNO77_45186</name>
</gene>
<evidence type="ECO:0000313" key="2">
    <source>
        <dbReference type="Proteomes" id="UP001367508"/>
    </source>
</evidence>
<organism evidence="1 2">
    <name type="scientific">Canavalia gladiata</name>
    <name type="common">Sword bean</name>
    <name type="synonym">Dolichos gladiatus</name>
    <dbReference type="NCBI Taxonomy" id="3824"/>
    <lineage>
        <taxon>Eukaryota</taxon>
        <taxon>Viridiplantae</taxon>
        <taxon>Streptophyta</taxon>
        <taxon>Embryophyta</taxon>
        <taxon>Tracheophyta</taxon>
        <taxon>Spermatophyta</taxon>
        <taxon>Magnoliopsida</taxon>
        <taxon>eudicotyledons</taxon>
        <taxon>Gunneridae</taxon>
        <taxon>Pentapetalae</taxon>
        <taxon>rosids</taxon>
        <taxon>fabids</taxon>
        <taxon>Fabales</taxon>
        <taxon>Fabaceae</taxon>
        <taxon>Papilionoideae</taxon>
        <taxon>50 kb inversion clade</taxon>
        <taxon>NPAAA clade</taxon>
        <taxon>indigoferoid/millettioid clade</taxon>
        <taxon>Phaseoleae</taxon>
        <taxon>Canavalia</taxon>
    </lineage>
</organism>
<proteinExistence type="predicted"/>
<name>A0AAN9JU96_CANGL</name>